<keyword evidence="2" id="KW-0812">Transmembrane</keyword>
<reference evidence="3 4" key="1">
    <citation type="submission" date="2017-03" db="EMBL/GenBank/DDBJ databases">
        <title>Foreign affairs: Plasmid Transfer between Roseobacters and Rhizobia.</title>
        <authorList>
            <person name="Bartling P."/>
            <person name="Bunk B."/>
            <person name="Overmann J."/>
            <person name="Brinkmann H."/>
            <person name="Petersen J."/>
        </authorList>
    </citation>
    <scope>NUCLEOTIDE SEQUENCE [LARGE SCALE GENOMIC DNA]</scope>
    <source>
        <strain evidence="3 4">MACL11</strain>
    </source>
</reference>
<keyword evidence="2" id="KW-1134">Transmembrane beta strand</keyword>
<dbReference type="GO" id="GO:0015562">
    <property type="term" value="F:efflux transmembrane transporter activity"/>
    <property type="evidence" value="ECO:0007669"/>
    <property type="project" value="InterPro"/>
</dbReference>
<accession>A0A1U9YX73</accession>
<feature type="signal peptide" evidence="2">
    <location>
        <begin position="1"/>
        <end position="22"/>
    </location>
</feature>
<gene>
    <name evidence="3" type="primary">oprM</name>
    <name evidence="3" type="ORF">Mame_00585</name>
</gene>
<dbReference type="RefSeq" id="WP_018065645.1">
    <property type="nucleotide sequence ID" value="NZ_AQWH01000015.1"/>
</dbReference>
<evidence type="ECO:0000256" key="1">
    <source>
        <dbReference type="ARBA" id="ARBA00007613"/>
    </source>
</evidence>
<feature type="chain" id="PRO_5010602761" evidence="2">
    <location>
        <begin position="23"/>
        <end position="465"/>
    </location>
</feature>
<organism evidence="3 4">
    <name type="scientific">Martelella mediterranea DSM 17316</name>
    <dbReference type="NCBI Taxonomy" id="1122214"/>
    <lineage>
        <taxon>Bacteria</taxon>
        <taxon>Pseudomonadati</taxon>
        <taxon>Pseudomonadota</taxon>
        <taxon>Alphaproteobacteria</taxon>
        <taxon>Hyphomicrobiales</taxon>
        <taxon>Aurantimonadaceae</taxon>
        <taxon>Martelella</taxon>
    </lineage>
</organism>
<keyword evidence="2" id="KW-0472">Membrane</keyword>
<dbReference type="SUPFAM" id="SSF56954">
    <property type="entry name" value="Outer membrane efflux proteins (OEP)"/>
    <property type="match status" value="1"/>
</dbReference>
<evidence type="ECO:0000313" key="4">
    <source>
        <dbReference type="Proteomes" id="UP000191135"/>
    </source>
</evidence>
<dbReference type="STRING" id="1122214.Mame_00585"/>
<sequence precursor="true">MLLRRIASVPLLMVFLSGCVVGPDYVAPTAALPDKFSEGSSQPVGDVTDVAWWSAFNDPLLTGYVQQGMVQNLSVLQALERIVQAETNVISATAGAYPQVNLNGSDTVGASGGDGASAQSRKITNTFGGSVPVSWVLDLFGLYARSGEAALDQLDAAYASADVAKLTLISQLIDAYIAARLYQERLAIARSNLNSRRETLRLTQFQLDAGAASRLDVVQSEGLVNAQLSTIPQLEADYRKQVYALSTLMGLPAATLIDQMNKVKPIPVAKARLASGVPADLIRNRPDIRGAERNLAAATANIGVAEAQLYPSISLGGTIKASVSGSSLGNAGMSSWSFGPTLNLPIFDGGALRANVTSSESQAREAYLAWKQTVLNAVQEVESALAQVTRDGRTVASLRATVASYRDALSLSTSSYKDGAISLLDVLDAQRAVSDAEANLANAIAQQASDFVALNVAIGGGYAAQ</sequence>
<dbReference type="NCBIfam" id="TIGR01845">
    <property type="entry name" value="outer_NodT"/>
    <property type="match status" value="1"/>
</dbReference>
<dbReference type="GO" id="GO:0005886">
    <property type="term" value="C:plasma membrane"/>
    <property type="evidence" value="ECO:0007669"/>
    <property type="project" value="UniProtKB-SubCell"/>
</dbReference>
<proteinExistence type="inferred from homology"/>
<dbReference type="Gene3D" id="1.20.1600.10">
    <property type="entry name" value="Outer membrane efflux proteins (OEP)"/>
    <property type="match status" value="1"/>
</dbReference>
<dbReference type="InterPro" id="IPR010131">
    <property type="entry name" value="MdtP/NodT-like"/>
</dbReference>
<comment type="subcellular location">
    <subcellularLocation>
        <location evidence="2">Cell membrane</location>
        <topology evidence="2">Lipid-anchor</topology>
    </subcellularLocation>
</comment>
<keyword evidence="4" id="KW-1185">Reference proteome</keyword>
<keyword evidence="2" id="KW-0732">Signal</keyword>
<keyword evidence="2" id="KW-0449">Lipoprotein</keyword>
<comment type="similarity">
    <text evidence="1 2">Belongs to the outer membrane factor (OMF) (TC 1.B.17) family.</text>
</comment>
<dbReference type="Gene3D" id="2.20.200.10">
    <property type="entry name" value="Outer membrane efflux proteins (OEP)"/>
    <property type="match status" value="1"/>
</dbReference>
<dbReference type="Proteomes" id="UP000191135">
    <property type="component" value="Chromosome"/>
</dbReference>
<name>A0A1U9YX73_9HYPH</name>
<keyword evidence="2" id="KW-0564">Palmitate</keyword>
<dbReference type="PANTHER" id="PTHR30203">
    <property type="entry name" value="OUTER MEMBRANE CATION EFFLUX PROTEIN"/>
    <property type="match status" value="1"/>
</dbReference>
<dbReference type="KEGG" id="mmed:Mame_00585"/>
<dbReference type="Pfam" id="PF02321">
    <property type="entry name" value="OEP"/>
    <property type="match status" value="2"/>
</dbReference>
<dbReference type="PROSITE" id="PS51257">
    <property type="entry name" value="PROKAR_LIPOPROTEIN"/>
    <property type="match status" value="1"/>
</dbReference>
<dbReference type="PANTHER" id="PTHR30203:SF25">
    <property type="entry name" value="OUTER MEMBRANE PROTEIN-RELATED"/>
    <property type="match status" value="1"/>
</dbReference>
<evidence type="ECO:0000256" key="2">
    <source>
        <dbReference type="RuleBase" id="RU362097"/>
    </source>
</evidence>
<dbReference type="EMBL" id="CP020330">
    <property type="protein sequence ID" value="AQZ49962.1"/>
    <property type="molecule type" value="Genomic_DNA"/>
</dbReference>
<dbReference type="InterPro" id="IPR003423">
    <property type="entry name" value="OMP_efflux"/>
</dbReference>
<dbReference type="AlphaFoldDB" id="A0A1U9YX73"/>
<evidence type="ECO:0000313" key="3">
    <source>
        <dbReference type="EMBL" id="AQZ49962.1"/>
    </source>
</evidence>
<protein>
    <submittedName>
        <fullName evidence="3">Outer membrane protein OprM</fullName>
    </submittedName>
</protein>
<dbReference type="eggNOG" id="COG1538">
    <property type="taxonomic scope" value="Bacteria"/>
</dbReference>